<reference evidence="1 2" key="1">
    <citation type="submission" date="2023-02" db="EMBL/GenBank/DDBJ databases">
        <title>Host association and intracellularity evolved multiple times independently in the Rickettsiales.</title>
        <authorList>
            <person name="Castelli M."/>
            <person name="Nardi T."/>
            <person name="Gammuto L."/>
            <person name="Bellinzona G."/>
            <person name="Sabaneyeva E."/>
            <person name="Potekhin A."/>
            <person name="Serra V."/>
            <person name="Petroni G."/>
            <person name="Sassera D."/>
        </authorList>
    </citation>
    <scope>NUCLEOTIDE SEQUENCE [LARGE SCALE GENOMIC DNA]</scope>
    <source>
        <strain evidence="1 2">BOD18</strain>
    </source>
</reference>
<protein>
    <recommendedName>
        <fullName evidence="3">Restriction endonuclease</fullName>
    </recommendedName>
</protein>
<comment type="caution">
    <text evidence="1">The sequence shown here is derived from an EMBL/GenBank/DDBJ whole genome shotgun (WGS) entry which is preliminary data.</text>
</comment>
<evidence type="ECO:0000313" key="1">
    <source>
        <dbReference type="EMBL" id="MDZ5761885.1"/>
    </source>
</evidence>
<organism evidence="1 2">
    <name type="scientific">Candidatus Cyrtobacter comes</name>
    <dbReference type="NCBI Taxonomy" id="675776"/>
    <lineage>
        <taxon>Bacteria</taxon>
        <taxon>Pseudomonadati</taxon>
        <taxon>Pseudomonadota</taxon>
        <taxon>Alphaproteobacteria</taxon>
        <taxon>Rickettsiales</taxon>
        <taxon>Candidatus Midichloriaceae</taxon>
        <taxon>Candidatus Cyrtobacter</taxon>
    </lineage>
</organism>
<proteinExistence type="predicted"/>
<accession>A0ABU5L7L3</accession>
<dbReference type="Proteomes" id="UP001293791">
    <property type="component" value="Unassembled WGS sequence"/>
</dbReference>
<keyword evidence="2" id="KW-1185">Reference proteome</keyword>
<sequence>MIYKNVEDFLRSPTSESDLDDIGLIVTNPMESSFPDIETAKQAVNDVKKIKSNEIRKWYDEYPEARVKARPFAVGDLHRETGYGFSIRCGQEKSIKCGATIVLKKCLDFEIRIITYYPIKRNLMTDEFKNTQYDWILCLLTYFLEDTYSEYRNDYNTILRFMDDQPKECLERTIVQAQKLLSLPIEQFPTEWIIDTSKGGRTINKDETQREWIKWILKKFKKGASEKGTSNLWVCDMINTTST</sequence>
<gene>
    <name evidence="1" type="ORF">Cyrtocomes_00245</name>
</gene>
<name>A0ABU5L7L3_9RICK</name>
<evidence type="ECO:0008006" key="3">
    <source>
        <dbReference type="Google" id="ProtNLM"/>
    </source>
</evidence>
<dbReference type="RefSeq" id="WP_322497386.1">
    <property type="nucleotide sequence ID" value="NZ_JARGYT010000008.1"/>
</dbReference>
<evidence type="ECO:0000313" key="2">
    <source>
        <dbReference type="Proteomes" id="UP001293791"/>
    </source>
</evidence>
<dbReference type="EMBL" id="JARGYT010000008">
    <property type="protein sequence ID" value="MDZ5761885.1"/>
    <property type="molecule type" value="Genomic_DNA"/>
</dbReference>